<feature type="region of interest" description="Disordered" evidence="1">
    <location>
        <begin position="312"/>
        <end position="332"/>
    </location>
</feature>
<feature type="region of interest" description="Disordered" evidence="1">
    <location>
        <begin position="1"/>
        <end position="26"/>
    </location>
</feature>
<comment type="caution">
    <text evidence="2">The sequence shown here is derived from an EMBL/GenBank/DDBJ whole genome shotgun (WGS) entry which is preliminary data.</text>
</comment>
<organism evidence="2 3">
    <name type="scientific">Podospora bellae-mahoneyi</name>
    <dbReference type="NCBI Taxonomy" id="2093777"/>
    <lineage>
        <taxon>Eukaryota</taxon>
        <taxon>Fungi</taxon>
        <taxon>Dikarya</taxon>
        <taxon>Ascomycota</taxon>
        <taxon>Pezizomycotina</taxon>
        <taxon>Sordariomycetes</taxon>
        <taxon>Sordariomycetidae</taxon>
        <taxon>Sordariales</taxon>
        <taxon>Podosporaceae</taxon>
        <taxon>Podospora</taxon>
    </lineage>
</organism>
<feature type="compositionally biased region" description="Low complexity" evidence="1">
    <location>
        <begin position="82"/>
        <end position="100"/>
    </location>
</feature>
<evidence type="ECO:0000256" key="1">
    <source>
        <dbReference type="SAM" id="MobiDB-lite"/>
    </source>
</evidence>
<keyword evidence="3" id="KW-1185">Reference proteome</keyword>
<accession>A0ABR0FGM9</accession>
<evidence type="ECO:0008006" key="4">
    <source>
        <dbReference type="Google" id="ProtNLM"/>
    </source>
</evidence>
<protein>
    <recommendedName>
        <fullName evidence="4">DNA2/NAM7 helicase-like C-terminal domain-containing protein</fullName>
    </recommendedName>
</protein>
<feature type="compositionally biased region" description="Low complexity" evidence="1">
    <location>
        <begin position="1"/>
        <end position="18"/>
    </location>
</feature>
<dbReference type="Proteomes" id="UP001322138">
    <property type="component" value="Unassembled WGS sequence"/>
</dbReference>
<dbReference type="RefSeq" id="XP_062731559.1">
    <property type="nucleotide sequence ID" value="XM_062880221.1"/>
</dbReference>
<reference evidence="2 3" key="1">
    <citation type="journal article" date="2023" name="bioRxiv">
        <title>High-quality genome assemblies of four members of thePodospora anserinaspecies complex.</title>
        <authorList>
            <person name="Ament-Velasquez S.L."/>
            <person name="Vogan A.A."/>
            <person name="Wallerman O."/>
            <person name="Hartmann F."/>
            <person name="Gautier V."/>
            <person name="Silar P."/>
            <person name="Giraud T."/>
            <person name="Johannesson H."/>
        </authorList>
    </citation>
    <scope>NUCLEOTIDE SEQUENCE [LARGE SCALE GENOMIC DNA]</scope>
    <source>
        <strain evidence="2 3">CBS 112042</strain>
    </source>
</reference>
<sequence>MAAVRRSGSGTSTTSMRPPSLPSIPDLDYLDDISGLQFDGQDGEKEVIYLGAPADYLSLDERIAVAATRARARTVVTVASFPPARYASPPPTSSSRSSSTCFEKEATTTTTTTIPYPVQRSKSQSTILQTRSPPFRVNTPDLSFQNRPKSVSCLGDLLYQSKALHASPGPSTSSSTSNSSTLESWTITYHAPIERLTTRYCLLGLPFPLCQRTEIEEGRILSITPNIHFTQTELLSEIASDKTHFTARTGKPPSMHAGDLDRRLRCLDWKVQDEIYDLLNDRTASSSNAFKRREWKVVVMVAVEAGEIMTERGADEETRSSKTRGAGGKRRRLLDGTGARGLLLRNVLRKEKKMPKAAVTEYRLILRGREVKASEQGWGYYNRYTRPSRGALCDNDKEKNKETGVKRRWSTMSSISTMTTRTGKSERYVDF</sequence>
<dbReference type="EMBL" id="JAFFGZ010000007">
    <property type="protein sequence ID" value="KAK4642583.1"/>
    <property type="molecule type" value="Genomic_DNA"/>
</dbReference>
<proteinExistence type="predicted"/>
<evidence type="ECO:0000313" key="2">
    <source>
        <dbReference type="EMBL" id="KAK4642583.1"/>
    </source>
</evidence>
<gene>
    <name evidence="2" type="ORF">QC761_510130</name>
</gene>
<dbReference type="GeneID" id="87899703"/>
<name>A0ABR0FGM9_9PEZI</name>
<evidence type="ECO:0000313" key="3">
    <source>
        <dbReference type="Proteomes" id="UP001322138"/>
    </source>
</evidence>
<feature type="region of interest" description="Disordered" evidence="1">
    <location>
        <begin position="82"/>
        <end position="111"/>
    </location>
</feature>